<dbReference type="PROSITE" id="PS50088">
    <property type="entry name" value="ANK_REPEAT"/>
    <property type="match status" value="6"/>
</dbReference>
<proteinExistence type="predicted"/>
<dbReference type="PROSITE" id="PS50297">
    <property type="entry name" value="ANK_REP_REGION"/>
    <property type="match status" value="5"/>
</dbReference>
<reference evidence="4 5" key="1">
    <citation type="submission" date="2024-02" db="EMBL/GenBank/DDBJ databases">
        <title>Discinaceae phylogenomics.</title>
        <authorList>
            <person name="Dirks A.C."/>
            <person name="James T.Y."/>
        </authorList>
    </citation>
    <scope>NUCLEOTIDE SEQUENCE [LARGE SCALE GENOMIC DNA]</scope>
    <source>
        <strain evidence="4 5">ACD0624</strain>
    </source>
</reference>
<dbReference type="Gene3D" id="1.25.40.20">
    <property type="entry name" value="Ankyrin repeat-containing domain"/>
    <property type="match status" value="1"/>
</dbReference>
<protein>
    <submittedName>
        <fullName evidence="4">Uncharacterized protein</fullName>
    </submittedName>
</protein>
<evidence type="ECO:0000256" key="1">
    <source>
        <dbReference type="ARBA" id="ARBA00022737"/>
    </source>
</evidence>
<dbReference type="PANTHER" id="PTHR24171:SF8">
    <property type="entry name" value="BRCA1-ASSOCIATED RING DOMAIN PROTEIN 1"/>
    <property type="match status" value="1"/>
</dbReference>
<feature type="repeat" description="ANK" evidence="3">
    <location>
        <begin position="287"/>
        <end position="319"/>
    </location>
</feature>
<feature type="repeat" description="ANK" evidence="3">
    <location>
        <begin position="192"/>
        <end position="220"/>
    </location>
</feature>
<sequence length="389" mass="43062">MPFLYLPNEILLFIAAYLEPRARYLKPCDLYHLILTNRRLANLLLPQLNVIACYNQDTSKEALYRAAAARNEENVRHFLENGRFFEVRQRNVSGDWPWVVIWNTRPKERVPGPCPNNVVEAVMRQGAGLVLDWVGVEHSALHWGVSRGDTGLVRHLLDQGAGVDFEYTKDWPPEVWGCALPMGTPFKWDSGPLHKAAHLGDSEMVLLLLERGIGVNTQDQLGRTALDAGIDGWHESVVQLLLGKGADINLPNRLGYNTFHEALKTGNNSIVELLIENGADVHAVGNNGQTALHLAAENEHEVMLLLLLKQGIDVSVKDNNGNTALHIAAGRGQVDCVCALLCFGADAQLVNDKEQAPLELAEGFENEAEISYFLNRSLSCAGQIFNRVL</sequence>
<dbReference type="SMART" id="SM00248">
    <property type="entry name" value="ANK"/>
    <property type="match status" value="7"/>
</dbReference>
<keyword evidence="2 3" id="KW-0040">ANK repeat</keyword>
<evidence type="ECO:0000256" key="3">
    <source>
        <dbReference type="PROSITE-ProRule" id="PRU00023"/>
    </source>
</evidence>
<organism evidence="4 5">
    <name type="scientific">Discina gigas</name>
    <dbReference type="NCBI Taxonomy" id="1032678"/>
    <lineage>
        <taxon>Eukaryota</taxon>
        <taxon>Fungi</taxon>
        <taxon>Dikarya</taxon>
        <taxon>Ascomycota</taxon>
        <taxon>Pezizomycotina</taxon>
        <taxon>Pezizomycetes</taxon>
        <taxon>Pezizales</taxon>
        <taxon>Discinaceae</taxon>
        <taxon>Discina</taxon>
    </lineage>
</organism>
<evidence type="ECO:0000256" key="2">
    <source>
        <dbReference type="ARBA" id="ARBA00023043"/>
    </source>
</evidence>
<keyword evidence="5" id="KW-1185">Reference proteome</keyword>
<dbReference type="InterPro" id="IPR036770">
    <property type="entry name" value="Ankyrin_rpt-contain_sf"/>
</dbReference>
<dbReference type="SUPFAM" id="SSF48403">
    <property type="entry name" value="Ankyrin repeat"/>
    <property type="match status" value="1"/>
</dbReference>
<keyword evidence="1" id="KW-0677">Repeat</keyword>
<comment type="caution">
    <text evidence="4">The sequence shown here is derived from an EMBL/GenBank/DDBJ whole genome shotgun (WGS) entry which is preliminary data.</text>
</comment>
<dbReference type="EMBL" id="JBBBZM010000027">
    <property type="protein sequence ID" value="KAL0638059.1"/>
    <property type="molecule type" value="Genomic_DNA"/>
</dbReference>
<feature type="repeat" description="ANK" evidence="3">
    <location>
        <begin position="221"/>
        <end position="253"/>
    </location>
</feature>
<dbReference type="InterPro" id="IPR002110">
    <property type="entry name" value="Ankyrin_rpt"/>
</dbReference>
<evidence type="ECO:0000313" key="5">
    <source>
        <dbReference type="Proteomes" id="UP001447188"/>
    </source>
</evidence>
<dbReference type="Proteomes" id="UP001447188">
    <property type="component" value="Unassembled WGS sequence"/>
</dbReference>
<feature type="repeat" description="ANK" evidence="3">
    <location>
        <begin position="320"/>
        <end position="352"/>
    </location>
</feature>
<gene>
    <name evidence="4" type="ORF">Q9L58_002996</name>
</gene>
<name>A0ABR3GQ55_9PEZI</name>
<feature type="repeat" description="ANK" evidence="3">
    <location>
        <begin position="136"/>
        <end position="168"/>
    </location>
</feature>
<dbReference type="Pfam" id="PF12796">
    <property type="entry name" value="Ank_2"/>
    <property type="match status" value="2"/>
</dbReference>
<evidence type="ECO:0000313" key="4">
    <source>
        <dbReference type="EMBL" id="KAL0638059.1"/>
    </source>
</evidence>
<accession>A0ABR3GQ55</accession>
<dbReference type="PANTHER" id="PTHR24171">
    <property type="entry name" value="ANKYRIN REPEAT DOMAIN-CONTAINING PROTEIN 39-RELATED"/>
    <property type="match status" value="1"/>
</dbReference>
<feature type="repeat" description="ANK" evidence="3">
    <location>
        <begin position="254"/>
        <end position="286"/>
    </location>
</feature>